<gene>
    <name evidence="5" type="ORF">GCM10009560_75760</name>
</gene>
<evidence type="ECO:0000313" key="5">
    <source>
        <dbReference type="EMBL" id="GAA0953184.1"/>
    </source>
</evidence>
<dbReference type="InterPro" id="IPR008628">
    <property type="entry name" value="GPP34-like"/>
</dbReference>
<proteinExistence type="predicted"/>
<reference evidence="5 6" key="1">
    <citation type="journal article" date="2019" name="Int. J. Syst. Evol. Microbiol.">
        <title>The Global Catalogue of Microorganisms (GCM) 10K type strain sequencing project: providing services to taxonomists for standard genome sequencing and annotation.</title>
        <authorList>
            <consortium name="The Broad Institute Genomics Platform"/>
            <consortium name="The Broad Institute Genome Sequencing Center for Infectious Disease"/>
            <person name="Wu L."/>
            <person name="Ma J."/>
        </authorList>
    </citation>
    <scope>NUCLEOTIDE SEQUENCE [LARGE SCALE GENOMIC DNA]</scope>
    <source>
        <strain evidence="5 6">JCM 11136</strain>
    </source>
</reference>
<keyword evidence="4" id="KW-0472">Membrane</keyword>
<dbReference type="PANTHER" id="PTHR12704">
    <property type="entry name" value="TRANS-GOLGI PROTEIN GMX33"/>
    <property type="match status" value="1"/>
</dbReference>
<evidence type="ECO:0000256" key="4">
    <source>
        <dbReference type="ARBA" id="ARBA00023136"/>
    </source>
</evidence>
<accession>A0ABN1R7V1</accession>
<evidence type="ECO:0000313" key="6">
    <source>
        <dbReference type="Proteomes" id="UP001501578"/>
    </source>
</evidence>
<evidence type="ECO:0000256" key="1">
    <source>
        <dbReference type="ARBA" id="ARBA00004255"/>
    </source>
</evidence>
<comment type="subcellular location">
    <subcellularLocation>
        <location evidence="1">Golgi apparatus membrane</location>
        <topology evidence="1">Peripheral membrane protein</topology>
        <orientation evidence="1">Cytoplasmic side</orientation>
    </subcellularLocation>
</comment>
<evidence type="ECO:0000256" key="3">
    <source>
        <dbReference type="ARBA" id="ARBA00023121"/>
    </source>
</evidence>
<evidence type="ECO:0000256" key="2">
    <source>
        <dbReference type="ARBA" id="ARBA00023034"/>
    </source>
</evidence>
<organism evidence="5 6">
    <name type="scientific">Nonomuraea longicatena</name>
    <dbReference type="NCBI Taxonomy" id="83682"/>
    <lineage>
        <taxon>Bacteria</taxon>
        <taxon>Bacillati</taxon>
        <taxon>Actinomycetota</taxon>
        <taxon>Actinomycetes</taxon>
        <taxon>Streptosporangiales</taxon>
        <taxon>Streptosporangiaceae</taxon>
        <taxon>Nonomuraea</taxon>
    </lineage>
</organism>
<dbReference type="PANTHER" id="PTHR12704:SF2">
    <property type="entry name" value="GOLGI PHOSPHOPROTEIN 3 HOMOLOG SAURON"/>
    <property type="match status" value="1"/>
</dbReference>
<keyword evidence="6" id="KW-1185">Reference proteome</keyword>
<dbReference type="RefSeq" id="WP_343955151.1">
    <property type="nucleotide sequence ID" value="NZ_BAAAHQ010000056.1"/>
</dbReference>
<evidence type="ECO:0008006" key="7">
    <source>
        <dbReference type="Google" id="ProtNLM"/>
    </source>
</evidence>
<dbReference type="InterPro" id="IPR038261">
    <property type="entry name" value="GPP34-like_sf"/>
</dbReference>
<keyword evidence="2" id="KW-0333">Golgi apparatus</keyword>
<name>A0ABN1R7V1_9ACTN</name>
<dbReference type="Proteomes" id="UP001501578">
    <property type="component" value="Unassembled WGS sequence"/>
</dbReference>
<dbReference type="Pfam" id="PF05719">
    <property type="entry name" value="GPP34"/>
    <property type="match status" value="1"/>
</dbReference>
<sequence length="213" mass="22549">MNVTIAEEVLLIAHTDQEGKSLVSTTQLGLTLAGAVLAELALNGRVELSKKRVTLKDRSPLGDPELDAVLGRVAEDGKDRTPSSWVQKIQSDKLRTRLLTRLADAGVLTEQSGKVLGIFPTTRWPEADGSIEAEVRARVGDALDGAEPSPRTAVLISLLHSTGLIRKAFPGAAKRRVKEIVEGEWAGEAVAKTIAGINAAVIVTVTTVTTATT</sequence>
<keyword evidence="3" id="KW-0446">Lipid-binding</keyword>
<protein>
    <recommendedName>
        <fullName evidence="7">GPP34 family phosphoprotein</fullName>
    </recommendedName>
</protein>
<comment type="caution">
    <text evidence="5">The sequence shown here is derived from an EMBL/GenBank/DDBJ whole genome shotgun (WGS) entry which is preliminary data.</text>
</comment>
<dbReference type="Gene3D" id="1.10.3630.10">
    <property type="entry name" value="yeast vps74-n-term truncation variant domain like"/>
    <property type="match status" value="1"/>
</dbReference>
<dbReference type="EMBL" id="BAAAHQ010000056">
    <property type="protein sequence ID" value="GAA0953184.1"/>
    <property type="molecule type" value="Genomic_DNA"/>
</dbReference>